<sequence>MKHKKLLLAGMAMMLGWLPLRVQAADDQEGTITLKATVPASYELSIPITSTNIDYDQQTQQIGKLSVQGNIEAGKTITVSVKEKKDFKASTNPQEVPGIPFKVTKAGSEFSNEVWTSDEIKAAVPKEITLSIEFEADAWSMASSGEYIGSVVFSAAMN</sequence>
<evidence type="ECO:0000256" key="1">
    <source>
        <dbReference type="SAM" id="SignalP"/>
    </source>
</evidence>
<protein>
    <submittedName>
        <fullName evidence="2">Uncharacterized protein</fullName>
    </submittedName>
</protein>
<dbReference type="Proteomes" id="UP000434036">
    <property type="component" value="Unassembled WGS sequence"/>
</dbReference>
<reference evidence="2 3" key="2">
    <citation type="submission" date="2020-01" db="EMBL/GenBank/DDBJ databases">
        <title>Clostridiaceae sp. nov. isolated from the gut of human by culturomics.</title>
        <authorList>
            <person name="Chang Y."/>
        </authorList>
    </citation>
    <scope>NUCLEOTIDE SEQUENCE [LARGE SCALE GENOMIC DNA]</scope>
    <source>
        <strain evidence="2 3">DONG20-135</strain>
    </source>
</reference>
<name>A0A6N8U9D8_9FIRM</name>
<dbReference type="EMBL" id="WUUQ01000001">
    <property type="protein sequence ID" value="MXQ73189.1"/>
    <property type="molecule type" value="Genomic_DNA"/>
</dbReference>
<reference evidence="2 3" key="1">
    <citation type="submission" date="2019-12" db="EMBL/GenBank/DDBJ databases">
        <authorList>
            <person name="Yang R."/>
        </authorList>
    </citation>
    <scope>NUCLEOTIDE SEQUENCE [LARGE SCALE GENOMIC DNA]</scope>
    <source>
        <strain evidence="2 3">DONG20-135</strain>
    </source>
</reference>
<organism evidence="2 3">
    <name type="scientific">Copranaerobaculum intestinale</name>
    <dbReference type="NCBI Taxonomy" id="2692629"/>
    <lineage>
        <taxon>Bacteria</taxon>
        <taxon>Bacillati</taxon>
        <taxon>Bacillota</taxon>
        <taxon>Erysipelotrichia</taxon>
        <taxon>Erysipelotrichales</taxon>
        <taxon>Erysipelotrichaceae</taxon>
        <taxon>Copranaerobaculum</taxon>
    </lineage>
</organism>
<proteinExistence type="predicted"/>
<dbReference type="RefSeq" id="WP_160624607.1">
    <property type="nucleotide sequence ID" value="NZ_WUUQ01000001.1"/>
</dbReference>
<keyword evidence="1" id="KW-0732">Signal</keyword>
<keyword evidence="3" id="KW-1185">Reference proteome</keyword>
<gene>
    <name evidence="2" type="ORF">GSF08_04470</name>
</gene>
<comment type="caution">
    <text evidence="2">The sequence shown here is derived from an EMBL/GenBank/DDBJ whole genome shotgun (WGS) entry which is preliminary data.</text>
</comment>
<evidence type="ECO:0000313" key="3">
    <source>
        <dbReference type="Proteomes" id="UP000434036"/>
    </source>
</evidence>
<feature type="chain" id="PRO_5027106361" evidence="1">
    <location>
        <begin position="25"/>
        <end position="158"/>
    </location>
</feature>
<dbReference type="AlphaFoldDB" id="A0A6N8U9D8"/>
<evidence type="ECO:0000313" key="2">
    <source>
        <dbReference type="EMBL" id="MXQ73189.1"/>
    </source>
</evidence>
<accession>A0A6N8U9D8</accession>
<feature type="signal peptide" evidence="1">
    <location>
        <begin position="1"/>
        <end position="24"/>
    </location>
</feature>